<dbReference type="OrthoDB" id="1675410at2"/>
<dbReference type="NCBIfam" id="TIGR00912">
    <property type="entry name" value="2A0309"/>
    <property type="match status" value="1"/>
</dbReference>
<evidence type="ECO:0000256" key="7">
    <source>
        <dbReference type="ARBA" id="ARBA00023136"/>
    </source>
</evidence>
<name>A0A318XPU1_9FIRM</name>
<feature type="transmembrane region" description="Helical" evidence="8">
    <location>
        <begin position="40"/>
        <end position="60"/>
    </location>
</feature>
<sequence>MSKIKISNLQFALTISAYTFGVAPLFISSSIASISGRDAWISAILAAVLGLSTVYINMYLGKLYPDKTLIETICLSLGKWLGNIVSILFIFIIFETTAQIIWYVGDFLTTTYMPEVSAYPIDILFTAALIIAMLYGLEAMCRAVTIFFSILFPFYFITLIMLFPNINITNVLPVLEYGITPVIKGTVPLLSLCVWPLIVLNMIYPSNIKDLSKAKPSMLYGYLLGMFVAFSGVLMCILVLGDTFTAASRFPLFILTQEVNVGTILTRFEAVSVAVWLNNIFISAFFFFYAAAKGLSQIFKLSDHKKIVLPLGLILAAYSQSIYKNVPFQIEWDTYVWPPVAFTFGVVLPVVMIIASICKKAAGKI</sequence>
<proteinExistence type="inferred from homology"/>
<evidence type="ECO:0000256" key="5">
    <source>
        <dbReference type="ARBA" id="ARBA00022692"/>
    </source>
</evidence>
<evidence type="ECO:0000256" key="4">
    <source>
        <dbReference type="ARBA" id="ARBA00022544"/>
    </source>
</evidence>
<comment type="caution">
    <text evidence="9">The sequence shown here is derived from an EMBL/GenBank/DDBJ whole genome shotgun (WGS) entry which is preliminary data.</text>
</comment>
<keyword evidence="3" id="KW-0813">Transport</keyword>
<feature type="transmembrane region" description="Helical" evidence="8">
    <location>
        <begin position="80"/>
        <end position="104"/>
    </location>
</feature>
<feature type="transmembrane region" description="Helical" evidence="8">
    <location>
        <begin position="12"/>
        <end position="34"/>
    </location>
</feature>
<comment type="subcellular location">
    <subcellularLocation>
        <location evidence="1">Membrane</location>
        <topology evidence="1">Multi-pass membrane protein</topology>
    </subcellularLocation>
</comment>
<keyword evidence="10" id="KW-1185">Reference proteome</keyword>
<dbReference type="PANTHER" id="PTHR34975:SF2">
    <property type="entry name" value="SPORE GERMINATION PROTEIN A2"/>
    <property type="match status" value="1"/>
</dbReference>
<dbReference type="RefSeq" id="WP_110460312.1">
    <property type="nucleotide sequence ID" value="NZ_QKMR01000001.1"/>
</dbReference>
<evidence type="ECO:0000256" key="1">
    <source>
        <dbReference type="ARBA" id="ARBA00004141"/>
    </source>
</evidence>
<feature type="transmembrane region" description="Helical" evidence="8">
    <location>
        <begin position="335"/>
        <end position="358"/>
    </location>
</feature>
<accession>A0A318XPU1</accession>
<protein>
    <submittedName>
        <fullName evidence="9">Spore germination protein KB</fullName>
    </submittedName>
</protein>
<dbReference type="GO" id="GO:0009847">
    <property type="term" value="P:spore germination"/>
    <property type="evidence" value="ECO:0007669"/>
    <property type="project" value="InterPro"/>
</dbReference>
<dbReference type="GO" id="GO:0016020">
    <property type="term" value="C:membrane"/>
    <property type="evidence" value="ECO:0007669"/>
    <property type="project" value="UniProtKB-SubCell"/>
</dbReference>
<feature type="transmembrane region" description="Helical" evidence="8">
    <location>
        <begin position="186"/>
        <end position="207"/>
    </location>
</feature>
<feature type="transmembrane region" description="Helical" evidence="8">
    <location>
        <begin position="273"/>
        <end position="295"/>
    </location>
</feature>
<evidence type="ECO:0000256" key="2">
    <source>
        <dbReference type="ARBA" id="ARBA00007998"/>
    </source>
</evidence>
<keyword evidence="7 8" id="KW-0472">Membrane</keyword>
<keyword evidence="5 8" id="KW-0812">Transmembrane</keyword>
<dbReference type="InterPro" id="IPR004761">
    <property type="entry name" value="Spore_GerAB"/>
</dbReference>
<gene>
    <name evidence="9" type="ORF">LY28_00222</name>
</gene>
<dbReference type="AlphaFoldDB" id="A0A318XPU1"/>
<evidence type="ECO:0000313" key="9">
    <source>
        <dbReference type="EMBL" id="PYG90341.1"/>
    </source>
</evidence>
<keyword evidence="4" id="KW-0309">Germination</keyword>
<dbReference type="Pfam" id="PF03845">
    <property type="entry name" value="Spore_permease"/>
    <property type="match status" value="1"/>
</dbReference>
<evidence type="ECO:0000256" key="8">
    <source>
        <dbReference type="SAM" id="Phobius"/>
    </source>
</evidence>
<comment type="similarity">
    <text evidence="2">Belongs to the amino acid-polyamine-organocation (APC) superfamily. Spore germination protein (SGP) (TC 2.A.3.9) family.</text>
</comment>
<keyword evidence="6 8" id="KW-1133">Transmembrane helix</keyword>
<feature type="transmembrane region" description="Helical" evidence="8">
    <location>
        <begin position="307"/>
        <end position="323"/>
    </location>
</feature>
<evidence type="ECO:0000313" key="10">
    <source>
        <dbReference type="Proteomes" id="UP000248132"/>
    </source>
</evidence>
<evidence type="ECO:0000256" key="6">
    <source>
        <dbReference type="ARBA" id="ARBA00022989"/>
    </source>
</evidence>
<feature type="transmembrane region" description="Helical" evidence="8">
    <location>
        <begin position="116"/>
        <end position="137"/>
    </location>
</feature>
<reference evidence="9 10" key="1">
    <citation type="submission" date="2018-06" db="EMBL/GenBank/DDBJ databases">
        <title>Genomic Encyclopedia of Type Strains, Phase I: the one thousand microbial genomes (KMG-I) project.</title>
        <authorList>
            <person name="Kyrpides N."/>
        </authorList>
    </citation>
    <scope>NUCLEOTIDE SEQUENCE [LARGE SCALE GENOMIC DNA]</scope>
    <source>
        <strain evidence="9 10">DSM 19573</strain>
    </source>
</reference>
<dbReference type="Proteomes" id="UP000248132">
    <property type="component" value="Unassembled WGS sequence"/>
</dbReference>
<organism evidence="9 10">
    <name type="scientific">Ruminiclostridium sufflavum DSM 19573</name>
    <dbReference type="NCBI Taxonomy" id="1121337"/>
    <lineage>
        <taxon>Bacteria</taxon>
        <taxon>Bacillati</taxon>
        <taxon>Bacillota</taxon>
        <taxon>Clostridia</taxon>
        <taxon>Eubacteriales</taxon>
        <taxon>Oscillospiraceae</taxon>
        <taxon>Ruminiclostridium</taxon>
    </lineage>
</organism>
<feature type="transmembrane region" description="Helical" evidence="8">
    <location>
        <begin position="219"/>
        <end position="241"/>
    </location>
</feature>
<dbReference type="PANTHER" id="PTHR34975">
    <property type="entry name" value="SPORE GERMINATION PROTEIN A2"/>
    <property type="match status" value="1"/>
</dbReference>
<feature type="transmembrane region" description="Helical" evidence="8">
    <location>
        <begin position="144"/>
        <end position="166"/>
    </location>
</feature>
<evidence type="ECO:0000256" key="3">
    <source>
        <dbReference type="ARBA" id="ARBA00022448"/>
    </source>
</evidence>
<dbReference type="EMBL" id="QKMR01000001">
    <property type="protein sequence ID" value="PYG90341.1"/>
    <property type="molecule type" value="Genomic_DNA"/>
</dbReference>